<dbReference type="PANTHER" id="PTHR37540">
    <property type="entry name" value="TRANSCRIPTION FACTOR (ACR-2), PUTATIVE-RELATED-RELATED"/>
    <property type="match status" value="1"/>
</dbReference>
<protein>
    <recommendedName>
        <fullName evidence="4">Transcription factor domain-containing protein</fullName>
    </recommendedName>
</protein>
<reference evidence="2" key="1">
    <citation type="journal article" date="2020" name="Stud. Mycol.">
        <title>101 Dothideomycetes genomes: a test case for predicting lifestyles and emergence of pathogens.</title>
        <authorList>
            <person name="Haridas S."/>
            <person name="Albert R."/>
            <person name="Binder M."/>
            <person name="Bloem J."/>
            <person name="Labutti K."/>
            <person name="Salamov A."/>
            <person name="Andreopoulos B."/>
            <person name="Baker S."/>
            <person name="Barry K."/>
            <person name="Bills G."/>
            <person name="Bluhm B."/>
            <person name="Cannon C."/>
            <person name="Castanera R."/>
            <person name="Culley D."/>
            <person name="Daum C."/>
            <person name="Ezra D."/>
            <person name="Gonzalez J."/>
            <person name="Henrissat B."/>
            <person name="Kuo A."/>
            <person name="Liang C."/>
            <person name="Lipzen A."/>
            <person name="Lutzoni F."/>
            <person name="Magnuson J."/>
            <person name="Mondo S."/>
            <person name="Nolan M."/>
            <person name="Ohm R."/>
            <person name="Pangilinan J."/>
            <person name="Park H.-J."/>
            <person name="Ramirez L."/>
            <person name="Alfaro M."/>
            <person name="Sun H."/>
            <person name="Tritt A."/>
            <person name="Yoshinaga Y."/>
            <person name="Zwiers L.-H."/>
            <person name="Turgeon B."/>
            <person name="Goodwin S."/>
            <person name="Spatafora J."/>
            <person name="Crous P."/>
            <person name="Grigoriev I."/>
        </authorList>
    </citation>
    <scope>NUCLEOTIDE SEQUENCE</scope>
    <source>
        <strain evidence="2">CBS 269.34</strain>
    </source>
</reference>
<proteinExistence type="predicted"/>
<evidence type="ECO:0000256" key="1">
    <source>
        <dbReference type="SAM" id="MobiDB-lite"/>
    </source>
</evidence>
<dbReference type="PANTHER" id="PTHR37540:SF5">
    <property type="entry name" value="TRANSCRIPTION FACTOR DOMAIN-CONTAINING PROTEIN"/>
    <property type="match status" value="1"/>
</dbReference>
<feature type="compositionally biased region" description="Basic residues" evidence="1">
    <location>
        <begin position="10"/>
        <end position="20"/>
    </location>
</feature>
<evidence type="ECO:0000313" key="2">
    <source>
        <dbReference type="EMBL" id="KAF2502790.1"/>
    </source>
</evidence>
<feature type="compositionally biased region" description="Polar residues" evidence="1">
    <location>
        <begin position="66"/>
        <end position="88"/>
    </location>
</feature>
<organism evidence="2 3">
    <name type="scientific">Lophium mytilinum</name>
    <dbReference type="NCBI Taxonomy" id="390894"/>
    <lineage>
        <taxon>Eukaryota</taxon>
        <taxon>Fungi</taxon>
        <taxon>Dikarya</taxon>
        <taxon>Ascomycota</taxon>
        <taxon>Pezizomycotina</taxon>
        <taxon>Dothideomycetes</taxon>
        <taxon>Pleosporomycetidae</taxon>
        <taxon>Mytilinidiales</taxon>
        <taxon>Mytilinidiaceae</taxon>
        <taxon>Lophium</taxon>
    </lineage>
</organism>
<feature type="region of interest" description="Disordered" evidence="1">
    <location>
        <begin position="1"/>
        <end position="34"/>
    </location>
</feature>
<feature type="region of interest" description="Disordered" evidence="1">
    <location>
        <begin position="61"/>
        <end position="98"/>
    </location>
</feature>
<evidence type="ECO:0000313" key="3">
    <source>
        <dbReference type="Proteomes" id="UP000799750"/>
    </source>
</evidence>
<feature type="region of interest" description="Disordered" evidence="1">
    <location>
        <begin position="599"/>
        <end position="622"/>
    </location>
</feature>
<name>A0A6A6RGA4_9PEZI</name>
<sequence>MTPATAAAPKRVRRRRRRKHEGPPTFQFVTATDPEQFKDRATMKGVRSQAMIQYRYKLDKSKESSTRSTFQQTFPPEPSASTTSQITSRDPVPPDTTVSQLPLRFSFADFQPPDRNAEEDGSRDIYRSLLQDPYFMTLTGYRKALIAVQLDYARIQPVSDHETNDERELAFVLGIVEKLQPSSFQDTAITYDGSDPFRALPQFSSKGVSSVELIRQSTRYFVASTTLDVWVPIVMTHPYALLSTCCVTSTYVDMMNGLKTDSEKSTLIKNESIVWINRALSNQATQTTDMTIILILHLLAGELRNCDENVFRIHESGIERIIVQKGGMDKLGWNGVVAELTVSVVYDTYIFTERQPATMFQDYIPKRANPLTTSTAIPESPLYCPRSEFFTIAASPLCTEQIYNILSDMRDLTEIFLSHQNTPATTGTLSDLIDPLFDPLFFPTSSLPAPNPATVAAYETKLTAFQSRLAQHPSAHAPNHAHTHNWLYESIRLAAVIYTAALVNRIPLSAASYFPDPALTPTDTASFGTQPTDLTVSLYETMKRTDMTSCWGGLSGVFFCVSLIGAAASRTSTMTSTFLPARGNEQQVGGFGMGMASSFEHSSQPRGESDASFVSTSPPRDKGRREWARRCMVMYTTRVRTVLVFGHPVATIAAQKRLLAVMEVLGRGWCQ</sequence>
<accession>A0A6A6RGA4</accession>
<dbReference type="EMBL" id="MU004181">
    <property type="protein sequence ID" value="KAF2502790.1"/>
    <property type="molecule type" value="Genomic_DNA"/>
</dbReference>
<dbReference type="AlphaFoldDB" id="A0A6A6RGA4"/>
<keyword evidence="3" id="KW-1185">Reference proteome</keyword>
<evidence type="ECO:0008006" key="4">
    <source>
        <dbReference type="Google" id="ProtNLM"/>
    </source>
</evidence>
<gene>
    <name evidence="2" type="ORF">BU16DRAFT_19080</name>
</gene>
<dbReference type="OrthoDB" id="3921710at2759"/>
<dbReference type="Proteomes" id="UP000799750">
    <property type="component" value="Unassembled WGS sequence"/>
</dbReference>
<feature type="compositionally biased region" description="Polar residues" evidence="1">
    <location>
        <begin position="599"/>
        <end position="618"/>
    </location>
</feature>